<accession>A0A1H4SUW8</accession>
<protein>
    <recommendedName>
        <fullName evidence="4">SmpA / OmlA family protein</fullName>
    </recommendedName>
</protein>
<evidence type="ECO:0000313" key="2">
    <source>
        <dbReference type="EMBL" id="SEC47804.1"/>
    </source>
</evidence>
<reference evidence="2 3" key="1">
    <citation type="submission" date="2016-10" db="EMBL/GenBank/DDBJ databases">
        <authorList>
            <person name="de Groot N.N."/>
        </authorList>
    </citation>
    <scope>NUCLEOTIDE SEQUENCE [LARGE SCALE GENOMIC DNA]</scope>
    <source>
        <strain evidence="2 3">AB35.6</strain>
    </source>
</reference>
<dbReference type="RefSeq" id="WP_074655309.1">
    <property type="nucleotide sequence ID" value="NZ_FNSD01000001.1"/>
</dbReference>
<proteinExistence type="predicted"/>
<organism evidence="2 3">
    <name type="scientific">Terriglobus roseus</name>
    <dbReference type="NCBI Taxonomy" id="392734"/>
    <lineage>
        <taxon>Bacteria</taxon>
        <taxon>Pseudomonadati</taxon>
        <taxon>Acidobacteriota</taxon>
        <taxon>Terriglobia</taxon>
        <taxon>Terriglobales</taxon>
        <taxon>Acidobacteriaceae</taxon>
        <taxon>Terriglobus</taxon>
    </lineage>
</organism>
<evidence type="ECO:0008006" key="4">
    <source>
        <dbReference type="Google" id="ProtNLM"/>
    </source>
</evidence>
<name>A0A1H4SUW8_9BACT</name>
<dbReference type="Proteomes" id="UP000182409">
    <property type="component" value="Unassembled WGS sequence"/>
</dbReference>
<evidence type="ECO:0000313" key="3">
    <source>
        <dbReference type="Proteomes" id="UP000182409"/>
    </source>
</evidence>
<evidence type="ECO:0000256" key="1">
    <source>
        <dbReference type="SAM" id="MobiDB-lite"/>
    </source>
</evidence>
<feature type="region of interest" description="Disordered" evidence="1">
    <location>
        <begin position="167"/>
        <end position="190"/>
    </location>
</feature>
<dbReference type="OrthoDB" id="114418at2"/>
<dbReference type="EMBL" id="FNSD01000001">
    <property type="protein sequence ID" value="SEC47804.1"/>
    <property type="molecule type" value="Genomic_DNA"/>
</dbReference>
<sequence length="241" mass="25806">MLRRHLTPFASLAIALAVVPNAIGQTLIRMYVQAGSGDFAANGAGDSALDLRKALLGKSRTIRVVDSPAEAEVVVRIDSRNVRKETASVNTYANQSKDGKSGTATTVPTIRNVNVLHVMLLAGNSQIPLETESALSWRLAAGDMASSIDHWVKENYAKLIERRTEQKYAPSATEAAPSPSTPPAAAKSANDASIAPGMSESQVLEAMGAPEKKVIFGKKSLWNYRGLQVVFEDGRVTDVKF</sequence>
<dbReference type="AlphaFoldDB" id="A0A1H4SUW8"/>
<gene>
    <name evidence="2" type="ORF">SAMN05443244_3558</name>
</gene>
<feature type="compositionally biased region" description="Low complexity" evidence="1">
    <location>
        <begin position="169"/>
        <end position="190"/>
    </location>
</feature>